<dbReference type="STRING" id="637905.SVI_3348"/>
<accession>D4ZBC4</accession>
<dbReference type="AlphaFoldDB" id="D4ZBC4"/>
<evidence type="ECO:0000313" key="3">
    <source>
        <dbReference type="Proteomes" id="UP000002350"/>
    </source>
</evidence>
<reference evidence="3" key="1">
    <citation type="journal article" date="2010" name="Mol. Biosyst.">
        <title>Complete genome sequence and comparative analysis of Shewanella violacea, a psychrophilic and piezophilic bacterium from deep sea floor sediments.</title>
        <authorList>
            <person name="Aono E."/>
            <person name="Baba T."/>
            <person name="Ara T."/>
            <person name="Nishi T."/>
            <person name="Nakamichi T."/>
            <person name="Inamoto E."/>
            <person name="Toyonaga H."/>
            <person name="Hasegawa M."/>
            <person name="Takai Y."/>
            <person name="Okumura Y."/>
            <person name="Baba M."/>
            <person name="Tomita M."/>
            <person name="Kato C."/>
            <person name="Oshima T."/>
            <person name="Nakasone K."/>
            <person name="Mori H."/>
        </authorList>
    </citation>
    <scope>NUCLEOTIDE SEQUENCE [LARGE SCALE GENOMIC DNA]</scope>
    <source>
        <strain evidence="3">JCM 10179 / CIP 106290 / LMG 19151 / DSS12</strain>
    </source>
</reference>
<keyword evidence="3" id="KW-1185">Reference proteome</keyword>
<protein>
    <submittedName>
        <fullName evidence="2">Uncharacterized protein</fullName>
    </submittedName>
</protein>
<evidence type="ECO:0000256" key="1">
    <source>
        <dbReference type="SAM" id="Phobius"/>
    </source>
</evidence>
<dbReference type="EMBL" id="AP011177">
    <property type="protein sequence ID" value="BAJ03319.1"/>
    <property type="molecule type" value="Genomic_DNA"/>
</dbReference>
<keyword evidence="1" id="KW-1133">Transmembrane helix</keyword>
<dbReference type="KEGG" id="svo:SVI_3348"/>
<feature type="transmembrane region" description="Helical" evidence="1">
    <location>
        <begin position="16"/>
        <end position="36"/>
    </location>
</feature>
<dbReference type="HOGENOM" id="CLU_3239569_0_0_6"/>
<name>D4ZBC4_SHEVD</name>
<keyword evidence="1" id="KW-0812">Transmembrane</keyword>
<dbReference type="Proteomes" id="UP000002350">
    <property type="component" value="Chromosome"/>
</dbReference>
<organism evidence="2 3">
    <name type="scientific">Shewanella violacea (strain JCM 10179 / CIP 106290 / LMG 19151 / DSS12)</name>
    <dbReference type="NCBI Taxonomy" id="637905"/>
    <lineage>
        <taxon>Bacteria</taxon>
        <taxon>Pseudomonadati</taxon>
        <taxon>Pseudomonadota</taxon>
        <taxon>Gammaproteobacteria</taxon>
        <taxon>Alteromonadales</taxon>
        <taxon>Shewanellaceae</taxon>
        <taxon>Shewanella</taxon>
    </lineage>
</organism>
<evidence type="ECO:0000313" key="2">
    <source>
        <dbReference type="EMBL" id="BAJ03319.1"/>
    </source>
</evidence>
<keyword evidence="1" id="KW-0472">Membrane</keyword>
<proteinExistence type="predicted"/>
<gene>
    <name evidence="2" type="ordered locus">SVI_3348</name>
</gene>
<sequence>MNKNAGLFAWLNVSKLLSAPLMGLGVLSVLVLVLVLSKYRRVV</sequence>